<dbReference type="Proteomes" id="UP000265120">
    <property type="component" value="Chromosome 10"/>
</dbReference>
<dbReference type="Ensembl" id="ENSCSET00000033056.1">
    <property type="protein sequence ID" value="ENSCSEP00000032635.1"/>
    <property type="gene ID" value="ENSCSEG00000020942.1"/>
</dbReference>
<reference evidence="1 2" key="1">
    <citation type="journal article" date="2014" name="Nat. Genet.">
        <title>Whole-genome sequence of a flatfish provides insights into ZW sex chromosome evolution and adaptation to a benthic lifestyle.</title>
        <authorList>
            <person name="Chen S."/>
            <person name="Zhang G."/>
            <person name="Shao C."/>
            <person name="Huang Q."/>
            <person name="Liu G."/>
            <person name="Zhang P."/>
            <person name="Song W."/>
            <person name="An N."/>
            <person name="Chalopin D."/>
            <person name="Volff J.N."/>
            <person name="Hong Y."/>
            <person name="Li Q."/>
            <person name="Sha Z."/>
            <person name="Zhou H."/>
            <person name="Xie M."/>
            <person name="Yu Q."/>
            <person name="Liu Y."/>
            <person name="Xiang H."/>
            <person name="Wang N."/>
            <person name="Wu K."/>
            <person name="Yang C."/>
            <person name="Zhou Q."/>
            <person name="Liao X."/>
            <person name="Yang L."/>
            <person name="Hu Q."/>
            <person name="Zhang J."/>
            <person name="Meng L."/>
            <person name="Jin L."/>
            <person name="Tian Y."/>
            <person name="Lian J."/>
            <person name="Yang J."/>
            <person name="Miao G."/>
            <person name="Liu S."/>
            <person name="Liang Z."/>
            <person name="Yan F."/>
            <person name="Li Y."/>
            <person name="Sun B."/>
            <person name="Zhang H."/>
            <person name="Zhang J."/>
            <person name="Zhu Y."/>
            <person name="Du M."/>
            <person name="Zhao Y."/>
            <person name="Schartl M."/>
            <person name="Tang Q."/>
            <person name="Wang J."/>
        </authorList>
    </citation>
    <scope>NUCLEOTIDE SEQUENCE</scope>
</reference>
<evidence type="ECO:0000313" key="2">
    <source>
        <dbReference type="Proteomes" id="UP000265120"/>
    </source>
</evidence>
<protein>
    <submittedName>
        <fullName evidence="1">Uncharacterized protein</fullName>
    </submittedName>
</protein>
<reference evidence="1" key="3">
    <citation type="submission" date="2025-09" db="UniProtKB">
        <authorList>
            <consortium name="Ensembl"/>
        </authorList>
    </citation>
    <scope>IDENTIFICATION</scope>
</reference>
<accession>A0A3P8X5H5</accession>
<name>A0A3P8X5H5_CYNSE</name>
<sequence>MRGTGRERKRERERERILNACVIMSSLPVTMATCQQPMGANPSLFPFLSRWQTLTEPGRNTRAPSSAGAVRLAPLIGSEVVQTGKNKKFPHVKNHFQPTKKKNFTFTFTLKTQRLSCFF</sequence>
<evidence type="ECO:0000313" key="1">
    <source>
        <dbReference type="Ensembl" id="ENSCSEP00000032635.1"/>
    </source>
</evidence>
<keyword evidence="2" id="KW-1185">Reference proteome</keyword>
<reference evidence="1" key="2">
    <citation type="submission" date="2025-08" db="UniProtKB">
        <authorList>
            <consortium name="Ensembl"/>
        </authorList>
    </citation>
    <scope>IDENTIFICATION</scope>
</reference>
<organism evidence="1 2">
    <name type="scientific">Cynoglossus semilaevis</name>
    <name type="common">Tongue sole</name>
    <dbReference type="NCBI Taxonomy" id="244447"/>
    <lineage>
        <taxon>Eukaryota</taxon>
        <taxon>Metazoa</taxon>
        <taxon>Chordata</taxon>
        <taxon>Craniata</taxon>
        <taxon>Vertebrata</taxon>
        <taxon>Euteleostomi</taxon>
        <taxon>Actinopterygii</taxon>
        <taxon>Neopterygii</taxon>
        <taxon>Teleostei</taxon>
        <taxon>Neoteleostei</taxon>
        <taxon>Acanthomorphata</taxon>
        <taxon>Carangaria</taxon>
        <taxon>Pleuronectiformes</taxon>
        <taxon>Pleuronectoidei</taxon>
        <taxon>Cynoglossidae</taxon>
        <taxon>Cynoglossinae</taxon>
        <taxon>Cynoglossus</taxon>
    </lineage>
</organism>
<proteinExistence type="predicted"/>
<dbReference type="AlphaFoldDB" id="A0A3P8X5H5"/>
<dbReference type="InParanoid" id="A0A3P8X5H5"/>